<evidence type="ECO:0000313" key="1">
    <source>
        <dbReference type="EMBL" id="JAH01717.1"/>
    </source>
</evidence>
<proteinExistence type="predicted"/>
<accession>A0A0E9PBQ5</accession>
<reference evidence="1" key="2">
    <citation type="journal article" date="2015" name="Fish Shellfish Immunol.">
        <title>Early steps in the European eel (Anguilla anguilla)-Vibrio vulnificus interaction in the gills: Role of the RtxA13 toxin.</title>
        <authorList>
            <person name="Callol A."/>
            <person name="Pajuelo D."/>
            <person name="Ebbesson L."/>
            <person name="Teles M."/>
            <person name="MacKenzie S."/>
            <person name="Amaro C."/>
        </authorList>
    </citation>
    <scope>NUCLEOTIDE SEQUENCE</scope>
</reference>
<organism evidence="1">
    <name type="scientific">Anguilla anguilla</name>
    <name type="common">European freshwater eel</name>
    <name type="synonym">Muraena anguilla</name>
    <dbReference type="NCBI Taxonomy" id="7936"/>
    <lineage>
        <taxon>Eukaryota</taxon>
        <taxon>Metazoa</taxon>
        <taxon>Chordata</taxon>
        <taxon>Craniata</taxon>
        <taxon>Vertebrata</taxon>
        <taxon>Euteleostomi</taxon>
        <taxon>Actinopterygii</taxon>
        <taxon>Neopterygii</taxon>
        <taxon>Teleostei</taxon>
        <taxon>Anguilliformes</taxon>
        <taxon>Anguillidae</taxon>
        <taxon>Anguilla</taxon>
    </lineage>
</organism>
<dbReference type="EMBL" id="GBXM01106860">
    <property type="protein sequence ID" value="JAH01717.1"/>
    <property type="molecule type" value="Transcribed_RNA"/>
</dbReference>
<reference evidence="1" key="1">
    <citation type="submission" date="2014-11" db="EMBL/GenBank/DDBJ databases">
        <authorList>
            <person name="Amaro Gonzalez C."/>
        </authorList>
    </citation>
    <scope>NUCLEOTIDE SEQUENCE</scope>
</reference>
<sequence length="49" mass="5753">MRPNRSRNNLHQPAVHFFAFIATITLTRKAKICFLTISLFFHDMTAFLN</sequence>
<protein>
    <submittedName>
        <fullName evidence="1">Uncharacterized protein</fullName>
    </submittedName>
</protein>
<name>A0A0E9PBQ5_ANGAN</name>
<dbReference type="AlphaFoldDB" id="A0A0E9PBQ5"/>